<name>A0A0F0HZV6_ASPPU</name>
<dbReference type="Proteomes" id="UP000033540">
    <property type="component" value="Unassembled WGS sequence"/>
</dbReference>
<dbReference type="EMBL" id="JZEE01000739">
    <property type="protein sequence ID" value="KJK60456.1"/>
    <property type="molecule type" value="Genomic_DNA"/>
</dbReference>
<dbReference type="AlphaFoldDB" id="A0A0F0HZV6"/>
<organism evidence="2 3">
    <name type="scientific">Aspergillus parasiticus (strain ATCC 56775 / NRRL 5862 / SRRC 143 / SU-1)</name>
    <dbReference type="NCBI Taxonomy" id="1403190"/>
    <lineage>
        <taxon>Eukaryota</taxon>
        <taxon>Fungi</taxon>
        <taxon>Dikarya</taxon>
        <taxon>Ascomycota</taxon>
        <taxon>Pezizomycotina</taxon>
        <taxon>Eurotiomycetes</taxon>
        <taxon>Eurotiomycetidae</taxon>
        <taxon>Eurotiales</taxon>
        <taxon>Aspergillaceae</taxon>
        <taxon>Aspergillus</taxon>
        <taxon>Aspergillus subgen. Circumdati</taxon>
    </lineage>
</organism>
<dbReference type="OrthoDB" id="4440684at2759"/>
<evidence type="ECO:0000256" key="1">
    <source>
        <dbReference type="SAM" id="MobiDB-lite"/>
    </source>
</evidence>
<sequence length="249" mass="28593">MNSWDSTEKQYYAEVSLLRHGKRIIDYDTKRDSKDLDKTQRTAADVIQYIKQGMLNVSVTKKHGDGEYTAPGYIFSTPLDDRKEPTQEAAREKMLEYLEGLFSGESTPDTQKNTKKKSRAEPRTLEKVQKVTIKSPDKTLVPMTDEDPNGYVHFYIEVRDPDLNWDESRFDAGNLRDTPFQRALARCISALRNGSLKGKFTRYNNEGNFGVYSKCLKKKYPPNQGPDEEARRDAEKELAKEMEGLFKGV</sequence>
<accession>A0A0F0HZV6</accession>
<feature type="region of interest" description="Disordered" evidence="1">
    <location>
        <begin position="101"/>
        <end position="123"/>
    </location>
</feature>
<proteinExistence type="predicted"/>
<evidence type="ECO:0000313" key="2">
    <source>
        <dbReference type="EMBL" id="KJK60456.1"/>
    </source>
</evidence>
<comment type="caution">
    <text evidence="2">The sequence shown here is derived from an EMBL/GenBank/DDBJ whole genome shotgun (WGS) entry which is preliminary data.</text>
</comment>
<evidence type="ECO:0000313" key="3">
    <source>
        <dbReference type="Proteomes" id="UP000033540"/>
    </source>
</evidence>
<protein>
    <submittedName>
        <fullName evidence="2">Uncharacterized protein</fullName>
    </submittedName>
</protein>
<reference evidence="2 3" key="1">
    <citation type="submission" date="2015-02" db="EMBL/GenBank/DDBJ databases">
        <title>Draft genome sequence of Aspergillus parasiticus SU-1.</title>
        <authorList>
            <person name="Yu J."/>
            <person name="Fedorova N."/>
            <person name="Yin Y."/>
            <person name="Losada L."/>
            <person name="Zafar N."/>
            <person name="Taujale R."/>
            <person name="Ehrlich K.C."/>
            <person name="Bhatnagar D."/>
            <person name="Cleveland T.E."/>
            <person name="Bennett J.W."/>
            <person name="Nierman W.C."/>
        </authorList>
    </citation>
    <scope>NUCLEOTIDE SEQUENCE [LARGE SCALE GENOMIC DNA]</scope>
    <source>
        <strain evidence="3">ATCC 56775 / NRRL 5862 / SRRC 143 / SU-1</strain>
    </source>
</reference>
<gene>
    <name evidence="2" type="ORF">P875_00053300</name>
</gene>